<gene>
    <name evidence="2" type="ORF">KFL_000710110</name>
</gene>
<dbReference type="PANTHER" id="PTHR34970">
    <property type="entry name" value="ABC TRANSPORTER A FAMILY PROTEIN"/>
    <property type="match status" value="1"/>
</dbReference>
<keyword evidence="3" id="KW-1185">Reference proteome</keyword>
<protein>
    <submittedName>
        <fullName evidence="2">Uncharacterized protein</fullName>
    </submittedName>
</protein>
<sequence>MSLFRVRLASFAAGFAVAGGLAIYQLQKDLWASHKVLSEQAANYQATVEKRLAKLEAGSKSPPSALSEGLAELRFSGSSLGSVQPQEIKQEQEASQTFSTD</sequence>
<proteinExistence type="predicted"/>
<dbReference type="OrthoDB" id="2015658at2759"/>
<evidence type="ECO:0000256" key="1">
    <source>
        <dbReference type="SAM" id="MobiDB-lite"/>
    </source>
</evidence>
<evidence type="ECO:0000313" key="2">
    <source>
        <dbReference type="EMBL" id="GAQ81106.1"/>
    </source>
</evidence>
<evidence type="ECO:0000313" key="3">
    <source>
        <dbReference type="Proteomes" id="UP000054558"/>
    </source>
</evidence>
<dbReference type="PANTHER" id="PTHR34970:SF5">
    <property type="entry name" value="PROTEIN, PUTATIVE-RELATED"/>
    <property type="match status" value="1"/>
</dbReference>
<dbReference type="EMBL" id="DF237020">
    <property type="protein sequence ID" value="GAQ81106.1"/>
    <property type="molecule type" value="Genomic_DNA"/>
</dbReference>
<dbReference type="AlphaFoldDB" id="A0A1Y1HX63"/>
<reference evidence="2 3" key="1">
    <citation type="journal article" date="2014" name="Nat. Commun.">
        <title>Klebsormidium flaccidum genome reveals primary factors for plant terrestrial adaptation.</title>
        <authorList>
            <person name="Hori K."/>
            <person name="Maruyama F."/>
            <person name="Fujisawa T."/>
            <person name="Togashi T."/>
            <person name="Yamamoto N."/>
            <person name="Seo M."/>
            <person name="Sato S."/>
            <person name="Yamada T."/>
            <person name="Mori H."/>
            <person name="Tajima N."/>
            <person name="Moriyama T."/>
            <person name="Ikeuchi M."/>
            <person name="Watanabe M."/>
            <person name="Wada H."/>
            <person name="Kobayashi K."/>
            <person name="Saito M."/>
            <person name="Masuda T."/>
            <person name="Sasaki-Sekimoto Y."/>
            <person name="Mashiguchi K."/>
            <person name="Awai K."/>
            <person name="Shimojima M."/>
            <person name="Masuda S."/>
            <person name="Iwai M."/>
            <person name="Nobusawa T."/>
            <person name="Narise T."/>
            <person name="Kondo S."/>
            <person name="Saito H."/>
            <person name="Sato R."/>
            <person name="Murakawa M."/>
            <person name="Ihara Y."/>
            <person name="Oshima-Yamada Y."/>
            <person name="Ohtaka K."/>
            <person name="Satoh M."/>
            <person name="Sonobe K."/>
            <person name="Ishii M."/>
            <person name="Ohtani R."/>
            <person name="Kanamori-Sato M."/>
            <person name="Honoki R."/>
            <person name="Miyazaki D."/>
            <person name="Mochizuki H."/>
            <person name="Umetsu J."/>
            <person name="Higashi K."/>
            <person name="Shibata D."/>
            <person name="Kamiya Y."/>
            <person name="Sato N."/>
            <person name="Nakamura Y."/>
            <person name="Tabata S."/>
            <person name="Ida S."/>
            <person name="Kurokawa K."/>
            <person name="Ohta H."/>
        </authorList>
    </citation>
    <scope>NUCLEOTIDE SEQUENCE [LARGE SCALE GENOMIC DNA]</scope>
    <source>
        <strain evidence="2 3">NIES-2285</strain>
    </source>
</reference>
<accession>A0A1Y1HX63</accession>
<name>A0A1Y1HX63_KLENI</name>
<organism evidence="2 3">
    <name type="scientific">Klebsormidium nitens</name>
    <name type="common">Green alga</name>
    <name type="synonym">Ulothrix nitens</name>
    <dbReference type="NCBI Taxonomy" id="105231"/>
    <lineage>
        <taxon>Eukaryota</taxon>
        <taxon>Viridiplantae</taxon>
        <taxon>Streptophyta</taxon>
        <taxon>Klebsormidiophyceae</taxon>
        <taxon>Klebsormidiales</taxon>
        <taxon>Klebsormidiaceae</taxon>
        <taxon>Klebsormidium</taxon>
    </lineage>
</organism>
<feature type="region of interest" description="Disordered" evidence="1">
    <location>
        <begin position="79"/>
        <end position="101"/>
    </location>
</feature>
<dbReference type="Proteomes" id="UP000054558">
    <property type="component" value="Unassembled WGS sequence"/>
</dbReference>